<evidence type="ECO:0000313" key="3">
    <source>
        <dbReference type="EMBL" id="GAA3623229.1"/>
    </source>
</evidence>
<dbReference type="InterPro" id="IPR012666">
    <property type="entry name" value="CbtA_put"/>
</dbReference>
<feature type="transmembrane region" description="Helical" evidence="2">
    <location>
        <begin position="116"/>
        <end position="134"/>
    </location>
</feature>
<protein>
    <submittedName>
        <fullName evidence="3">CbtA family protein</fullName>
    </submittedName>
</protein>
<comment type="caution">
    <text evidence="3">The sequence shown here is derived from an EMBL/GenBank/DDBJ whole genome shotgun (WGS) entry which is preliminary data.</text>
</comment>
<dbReference type="Proteomes" id="UP001501490">
    <property type="component" value="Unassembled WGS sequence"/>
</dbReference>
<feature type="transmembrane region" description="Helical" evidence="2">
    <location>
        <begin position="227"/>
        <end position="246"/>
    </location>
</feature>
<feature type="transmembrane region" description="Helical" evidence="2">
    <location>
        <begin position="81"/>
        <end position="104"/>
    </location>
</feature>
<dbReference type="Pfam" id="PF09490">
    <property type="entry name" value="CbtA"/>
    <property type="match status" value="1"/>
</dbReference>
<evidence type="ECO:0000313" key="4">
    <source>
        <dbReference type="Proteomes" id="UP001501490"/>
    </source>
</evidence>
<gene>
    <name evidence="3" type="ORF">GCM10022236_27060</name>
</gene>
<dbReference type="RefSeq" id="WP_344805325.1">
    <property type="nucleotide sequence ID" value="NZ_BAABAB010000017.1"/>
</dbReference>
<evidence type="ECO:0000256" key="1">
    <source>
        <dbReference type="SAM" id="MobiDB-lite"/>
    </source>
</evidence>
<sequence>MLNARTFLVRGLLAGLVAGIVAFGVAYVVGEPSVNAAIAIEGSGSDAGHTHADEPAAGHQAEHTHGDEAEVPRSLQSTLGLLTGTVVAGTVLGGLMGVLGALALGRLGGLTPRQSTLAVTALAFVGIYLVPSLAYPPNPPAVGHPDTIGYRTALYFTLMAISLIAMVTAVLVGRRLASRIGGWHAFLVCGLGYVVVCAVAIGVMPTYDEVPESFPATVLFEFRRASLITQIALWGTLGVVLAEFVGRLTRTAIPGRDRIPAPVS</sequence>
<feature type="transmembrane region" description="Helical" evidence="2">
    <location>
        <begin position="185"/>
        <end position="207"/>
    </location>
</feature>
<dbReference type="EMBL" id="BAABAB010000017">
    <property type="protein sequence ID" value="GAA3623229.1"/>
    <property type="molecule type" value="Genomic_DNA"/>
</dbReference>
<proteinExistence type="predicted"/>
<evidence type="ECO:0000256" key="2">
    <source>
        <dbReference type="SAM" id="Phobius"/>
    </source>
</evidence>
<organism evidence="3 4">
    <name type="scientific">Microlunatus ginsengisoli</name>
    <dbReference type="NCBI Taxonomy" id="363863"/>
    <lineage>
        <taxon>Bacteria</taxon>
        <taxon>Bacillati</taxon>
        <taxon>Actinomycetota</taxon>
        <taxon>Actinomycetes</taxon>
        <taxon>Propionibacteriales</taxon>
        <taxon>Propionibacteriaceae</taxon>
        <taxon>Microlunatus</taxon>
    </lineage>
</organism>
<accession>A0ABP7A1S0</accession>
<name>A0ABP7A1S0_9ACTN</name>
<feature type="region of interest" description="Disordered" evidence="1">
    <location>
        <begin position="45"/>
        <end position="69"/>
    </location>
</feature>
<keyword evidence="2" id="KW-0472">Membrane</keyword>
<keyword evidence="2" id="KW-1133">Transmembrane helix</keyword>
<feature type="compositionally biased region" description="Basic and acidic residues" evidence="1">
    <location>
        <begin position="48"/>
        <end position="69"/>
    </location>
</feature>
<reference evidence="4" key="1">
    <citation type="journal article" date="2019" name="Int. J. Syst. Evol. Microbiol.">
        <title>The Global Catalogue of Microorganisms (GCM) 10K type strain sequencing project: providing services to taxonomists for standard genome sequencing and annotation.</title>
        <authorList>
            <consortium name="The Broad Institute Genomics Platform"/>
            <consortium name="The Broad Institute Genome Sequencing Center for Infectious Disease"/>
            <person name="Wu L."/>
            <person name="Ma J."/>
        </authorList>
    </citation>
    <scope>NUCLEOTIDE SEQUENCE [LARGE SCALE GENOMIC DNA]</scope>
    <source>
        <strain evidence="4">JCM 16929</strain>
    </source>
</reference>
<keyword evidence="2" id="KW-0812">Transmembrane</keyword>
<feature type="transmembrane region" description="Helical" evidence="2">
    <location>
        <begin position="154"/>
        <end position="173"/>
    </location>
</feature>
<feature type="transmembrane region" description="Helical" evidence="2">
    <location>
        <begin position="7"/>
        <end position="29"/>
    </location>
</feature>
<keyword evidence="4" id="KW-1185">Reference proteome</keyword>